<feature type="compositionally biased region" description="Polar residues" evidence="1">
    <location>
        <begin position="133"/>
        <end position="145"/>
    </location>
</feature>
<dbReference type="Proteomes" id="UP000310158">
    <property type="component" value="Unassembled WGS sequence"/>
</dbReference>
<feature type="region of interest" description="Disordered" evidence="1">
    <location>
        <begin position="40"/>
        <end position="159"/>
    </location>
</feature>
<reference evidence="3 4" key="1">
    <citation type="submission" date="2019-02" db="EMBL/GenBank/DDBJ databases">
        <title>Genome sequencing of the rare red list fungi Bondarzewia mesenterica.</title>
        <authorList>
            <person name="Buettner E."/>
            <person name="Kellner H."/>
        </authorList>
    </citation>
    <scope>NUCLEOTIDE SEQUENCE [LARGE SCALE GENOMIC DNA]</scope>
    <source>
        <strain evidence="3 4">DSM 108281</strain>
    </source>
</reference>
<feature type="compositionally biased region" description="Low complexity" evidence="1">
    <location>
        <begin position="52"/>
        <end position="82"/>
    </location>
</feature>
<dbReference type="EMBL" id="SGPL01000502">
    <property type="protein sequence ID" value="THH11678.1"/>
    <property type="molecule type" value="Genomic_DNA"/>
</dbReference>
<comment type="caution">
    <text evidence="3">The sequence shown here is derived from an EMBL/GenBank/DDBJ whole genome shotgun (WGS) entry which is preliminary data.</text>
</comment>
<keyword evidence="2" id="KW-0732">Signal</keyword>
<evidence type="ECO:0000256" key="1">
    <source>
        <dbReference type="SAM" id="MobiDB-lite"/>
    </source>
</evidence>
<organism evidence="3 4">
    <name type="scientific">Bondarzewia mesenterica</name>
    <dbReference type="NCBI Taxonomy" id="1095465"/>
    <lineage>
        <taxon>Eukaryota</taxon>
        <taxon>Fungi</taxon>
        <taxon>Dikarya</taxon>
        <taxon>Basidiomycota</taxon>
        <taxon>Agaricomycotina</taxon>
        <taxon>Agaricomycetes</taxon>
        <taxon>Russulales</taxon>
        <taxon>Bondarzewiaceae</taxon>
        <taxon>Bondarzewia</taxon>
    </lineage>
</organism>
<gene>
    <name evidence="3" type="ORF">EW146_g7965</name>
</gene>
<feature type="chain" id="PRO_5020199110" description="REJ domain-containing protein" evidence="2">
    <location>
        <begin position="22"/>
        <end position="200"/>
    </location>
</feature>
<evidence type="ECO:0008006" key="5">
    <source>
        <dbReference type="Google" id="ProtNLM"/>
    </source>
</evidence>
<name>A0A4S4LJX3_9AGAM</name>
<accession>A0A4S4LJX3</accession>
<feature type="signal peptide" evidence="2">
    <location>
        <begin position="1"/>
        <end position="21"/>
    </location>
</feature>
<proteinExistence type="predicted"/>
<feature type="compositionally biased region" description="Low complexity" evidence="1">
    <location>
        <begin position="92"/>
        <end position="132"/>
    </location>
</feature>
<evidence type="ECO:0000313" key="3">
    <source>
        <dbReference type="EMBL" id="THH11678.1"/>
    </source>
</evidence>
<evidence type="ECO:0000313" key="4">
    <source>
        <dbReference type="Proteomes" id="UP000310158"/>
    </source>
</evidence>
<dbReference type="AlphaFoldDB" id="A0A4S4LJX3"/>
<protein>
    <recommendedName>
        <fullName evidence="5">REJ domain-containing protein</fullName>
    </recommendedName>
</protein>
<keyword evidence="4" id="KW-1185">Reference proteome</keyword>
<feature type="compositionally biased region" description="Polar residues" evidence="1">
    <location>
        <begin position="40"/>
        <end position="51"/>
    </location>
</feature>
<feature type="compositionally biased region" description="Low complexity" evidence="1">
    <location>
        <begin position="147"/>
        <end position="157"/>
    </location>
</feature>
<evidence type="ECO:0000256" key="2">
    <source>
        <dbReference type="SAM" id="SignalP"/>
    </source>
</evidence>
<sequence length="200" mass="20304">MKFTSSASAALVAFLIRSAGAAPQHVDLVVSFKTEMTLESPSTDTMSSQLPSSAGTTSAMSTALTTSDIPSTMASASMSGATPVSSGTTVASSTPTSSDVMSSTMMTSTSGSPTITSPGMSVTSTSSMTDSPIASSSTPSGTESALPTPSSSDSCPTDSDESAFILPLTFDNKYDDRDNFFDKALCSASNGPSPHYFRLC</sequence>